<dbReference type="GO" id="GO:0005840">
    <property type="term" value="C:ribosome"/>
    <property type="evidence" value="ECO:0007669"/>
    <property type="project" value="UniProtKB-KW"/>
</dbReference>
<evidence type="ECO:0000256" key="2">
    <source>
        <dbReference type="ARBA" id="ARBA00023274"/>
    </source>
</evidence>
<dbReference type="AlphaFoldDB" id="A0A8J6M6M6"/>
<gene>
    <name evidence="3" type="ORF">H8S11_09005</name>
</gene>
<name>A0A8J6M6M6_9FIRM</name>
<evidence type="ECO:0000256" key="1">
    <source>
        <dbReference type="ARBA" id="ARBA00022980"/>
    </source>
</evidence>
<dbReference type="EMBL" id="JACOPO010000005">
    <property type="protein sequence ID" value="MBC5722949.1"/>
    <property type="molecule type" value="Genomic_DNA"/>
</dbReference>
<evidence type="ECO:0000313" key="4">
    <source>
        <dbReference type="Proteomes" id="UP000628736"/>
    </source>
</evidence>
<sequence length="99" mass="10944">MYDYTGWIVEAAAGRDKGGVFCVVGVDQERSMLLLADGKRRKVANPKVKKLGHVLPLTDMEHPFDHPTIQGLKRGTPLSDRALRRALAAFKEGNTLGER</sequence>
<reference evidence="3" key="1">
    <citation type="submission" date="2020-08" db="EMBL/GenBank/DDBJ databases">
        <title>Genome public.</title>
        <authorList>
            <person name="Liu C."/>
            <person name="Sun Q."/>
        </authorList>
    </citation>
    <scope>NUCLEOTIDE SEQUENCE</scope>
    <source>
        <strain evidence="3">NSJ-23</strain>
    </source>
</reference>
<evidence type="ECO:0000313" key="3">
    <source>
        <dbReference type="EMBL" id="MBC5722949.1"/>
    </source>
</evidence>
<protein>
    <submittedName>
        <fullName evidence="3">KOW domain-containing RNA-binding protein</fullName>
    </submittedName>
</protein>
<organism evidence="3 4">
    <name type="scientific">Flintibacter hominis</name>
    <dbReference type="NCBI Taxonomy" id="2763048"/>
    <lineage>
        <taxon>Bacteria</taxon>
        <taxon>Bacillati</taxon>
        <taxon>Bacillota</taxon>
        <taxon>Clostridia</taxon>
        <taxon>Eubacteriales</taxon>
        <taxon>Flintibacter</taxon>
    </lineage>
</organism>
<dbReference type="RefSeq" id="WP_147572406.1">
    <property type="nucleotide sequence ID" value="NZ_JACOPO010000005.1"/>
</dbReference>
<keyword evidence="4" id="KW-1185">Reference proteome</keyword>
<dbReference type="Proteomes" id="UP000628736">
    <property type="component" value="Unassembled WGS sequence"/>
</dbReference>
<dbReference type="GO" id="GO:1990904">
    <property type="term" value="C:ribonucleoprotein complex"/>
    <property type="evidence" value="ECO:0007669"/>
    <property type="project" value="UniProtKB-KW"/>
</dbReference>
<proteinExistence type="predicted"/>
<accession>A0A8J6M6M6</accession>
<comment type="caution">
    <text evidence="3">The sequence shown here is derived from an EMBL/GenBank/DDBJ whole genome shotgun (WGS) entry which is preliminary data.</text>
</comment>
<keyword evidence="1" id="KW-0689">Ribosomal protein</keyword>
<keyword evidence="2" id="KW-0687">Ribonucleoprotein</keyword>
<dbReference type="InterPro" id="IPR041985">
    <property type="entry name" value="Ribosomal_eL14_KOW"/>
</dbReference>
<dbReference type="SUPFAM" id="SSF50104">
    <property type="entry name" value="Translation proteins SH3-like domain"/>
    <property type="match status" value="1"/>
</dbReference>
<dbReference type="InterPro" id="IPR008991">
    <property type="entry name" value="Translation_prot_SH3-like_sf"/>
</dbReference>
<dbReference type="CDD" id="cd06088">
    <property type="entry name" value="KOW_RPL14"/>
    <property type="match status" value="1"/>
</dbReference>